<dbReference type="EMBL" id="VSRR010141615">
    <property type="protein sequence ID" value="MPD04555.1"/>
    <property type="molecule type" value="Genomic_DNA"/>
</dbReference>
<feature type="region of interest" description="Disordered" evidence="1">
    <location>
        <begin position="14"/>
        <end position="36"/>
    </location>
</feature>
<comment type="caution">
    <text evidence="2">The sequence shown here is derived from an EMBL/GenBank/DDBJ whole genome shotgun (WGS) entry which is preliminary data.</text>
</comment>
<evidence type="ECO:0000313" key="2">
    <source>
        <dbReference type="EMBL" id="MPD04555.1"/>
    </source>
</evidence>
<feature type="compositionally biased region" description="Gly residues" evidence="1">
    <location>
        <begin position="18"/>
        <end position="33"/>
    </location>
</feature>
<reference evidence="2 3" key="1">
    <citation type="submission" date="2019-05" db="EMBL/GenBank/DDBJ databases">
        <title>Another draft genome of Portunus trituberculatus and its Hox gene families provides insights of decapod evolution.</title>
        <authorList>
            <person name="Jeong J.-H."/>
            <person name="Song I."/>
            <person name="Kim S."/>
            <person name="Choi T."/>
            <person name="Kim D."/>
            <person name="Ryu S."/>
            <person name="Kim W."/>
        </authorList>
    </citation>
    <scope>NUCLEOTIDE SEQUENCE [LARGE SCALE GENOMIC DNA]</scope>
    <source>
        <tissue evidence="2">Muscle</tissue>
    </source>
</reference>
<keyword evidence="3" id="KW-1185">Reference proteome</keyword>
<dbReference type="Proteomes" id="UP000324222">
    <property type="component" value="Unassembled WGS sequence"/>
</dbReference>
<evidence type="ECO:0000256" key="1">
    <source>
        <dbReference type="SAM" id="MobiDB-lite"/>
    </source>
</evidence>
<dbReference type="AlphaFoldDB" id="A0A5B7KIY3"/>
<gene>
    <name evidence="2" type="ORF">E2C01_100249</name>
</gene>
<sequence length="72" mass="6879">MNKTCFRSLAITGEASGATGGGGGGGGRGGGIAEGSSVSGSHRLISACALKLKCRGGAVRVATVTDAAGERR</sequence>
<protein>
    <submittedName>
        <fullName evidence="2">Uncharacterized protein</fullName>
    </submittedName>
</protein>
<organism evidence="2 3">
    <name type="scientific">Portunus trituberculatus</name>
    <name type="common">Swimming crab</name>
    <name type="synonym">Neptunus trituberculatus</name>
    <dbReference type="NCBI Taxonomy" id="210409"/>
    <lineage>
        <taxon>Eukaryota</taxon>
        <taxon>Metazoa</taxon>
        <taxon>Ecdysozoa</taxon>
        <taxon>Arthropoda</taxon>
        <taxon>Crustacea</taxon>
        <taxon>Multicrustacea</taxon>
        <taxon>Malacostraca</taxon>
        <taxon>Eumalacostraca</taxon>
        <taxon>Eucarida</taxon>
        <taxon>Decapoda</taxon>
        <taxon>Pleocyemata</taxon>
        <taxon>Brachyura</taxon>
        <taxon>Eubrachyura</taxon>
        <taxon>Portunoidea</taxon>
        <taxon>Portunidae</taxon>
        <taxon>Portuninae</taxon>
        <taxon>Portunus</taxon>
    </lineage>
</organism>
<proteinExistence type="predicted"/>
<accession>A0A5B7KIY3</accession>
<evidence type="ECO:0000313" key="3">
    <source>
        <dbReference type="Proteomes" id="UP000324222"/>
    </source>
</evidence>
<name>A0A5B7KIY3_PORTR</name>